<feature type="transmembrane region" description="Helical" evidence="8">
    <location>
        <begin position="284"/>
        <end position="305"/>
    </location>
</feature>
<accession>A0ABV7RAT4</accession>
<evidence type="ECO:0000256" key="8">
    <source>
        <dbReference type="RuleBase" id="RU363032"/>
    </source>
</evidence>
<reference evidence="11" key="1">
    <citation type="journal article" date="2019" name="Int. J. Syst. Evol. Microbiol.">
        <title>The Global Catalogue of Microorganisms (GCM) 10K type strain sequencing project: providing services to taxonomists for standard genome sequencing and annotation.</title>
        <authorList>
            <consortium name="The Broad Institute Genomics Platform"/>
            <consortium name="The Broad Institute Genome Sequencing Center for Infectious Disease"/>
            <person name="Wu L."/>
            <person name="Ma J."/>
        </authorList>
    </citation>
    <scope>NUCLEOTIDE SEQUENCE [LARGE SCALE GENOMIC DNA]</scope>
    <source>
        <strain evidence="11">KCTC 42742</strain>
    </source>
</reference>
<evidence type="ECO:0000256" key="3">
    <source>
        <dbReference type="ARBA" id="ARBA00022448"/>
    </source>
</evidence>
<name>A0ABV7RAT4_9NEIS</name>
<feature type="transmembrane region" description="Helical" evidence="8">
    <location>
        <begin position="260"/>
        <end position="278"/>
    </location>
</feature>
<organism evidence="10 11">
    <name type="scientific">Vogesella facilis</name>
    <dbReference type="NCBI Taxonomy" id="1655232"/>
    <lineage>
        <taxon>Bacteria</taxon>
        <taxon>Pseudomonadati</taxon>
        <taxon>Pseudomonadota</taxon>
        <taxon>Betaproteobacteria</taxon>
        <taxon>Neisseriales</taxon>
        <taxon>Chromobacteriaceae</taxon>
        <taxon>Vogesella</taxon>
    </lineage>
</organism>
<feature type="transmembrane region" description="Helical" evidence="8">
    <location>
        <begin position="127"/>
        <end position="147"/>
    </location>
</feature>
<evidence type="ECO:0000259" key="9">
    <source>
        <dbReference type="PROSITE" id="PS50928"/>
    </source>
</evidence>
<sequence>MMTASLSTAPAAAPLGLWQRLGVALYRRPGLQLALLLGLPLMWFLLVYIGSLATLLVQSFFTFDDFTMEVSRELTLANYQQLLQPANFDVVLRTLAMASAVTLAAAVLAFPLAYYMVRYARGWKKGCFYVAVMLPMWASYIVKVYAWTVLLAKDGIVYWGYQHLGLAGVVDWLMTIPLLGGNSLTTSHLGRFAVFTYIWLPFMILPVQAALERVPLGLMQASSDLGASGAQTFRHVVLPLAFPGVVAGSIFTFSLTLGDYIIPQLIGPSGLFIGSMVYTMQGSIGNMPLAAAFTVVPVLIIALYLTGARKLGAFDAL</sequence>
<dbReference type="Gene3D" id="1.10.3720.10">
    <property type="entry name" value="MetI-like"/>
    <property type="match status" value="1"/>
</dbReference>
<dbReference type="EMBL" id="JBHRXN010000010">
    <property type="protein sequence ID" value="MFC3531444.1"/>
    <property type="molecule type" value="Genomic_DNA"/>
</dbReference>
<protein>
    <submittedName>
        <fullName evidence="10">ABC transporter permease</fullName>
    </submittedName>
</protein>
<dbReference type="CDD" id="cd06261">
    <property type="entry name" value="TM_PBP2"/>
    <property type="match status" value="1"/>
</dbReference>
<dbReference type="Pfam" id="PF00528">
    <property type="entry name" value="BPD_transp_1"/>
    <property type="match status" value="1"/>
</dbReference>
<dbReference type="PROSITE" id="PS50928">
    <property type="entry name" value="ABC_TM1"/>
    <property type="match status" value="1"/>
</dbReference>
<dbReference type="Proteomes" id="UP001595741">
    <property type="component" value="Unassembled WGS sequence"/>
</dbReference>
<evidence type="ECO:0000256" key="2">
    <source>
        <dbReference type="ARBA" id="ARBA00007069"/>
    </source>
</evidence>
<dbReference type="RefSeq" id="WP_386088882.1">
    <property type="nucleotide sequence ID" value="NZ_JBHRXN010000010.1"/>
</dbReference>
<feature type="transmembrane region" description="Helical" evidence="8">
    <location>
        <begin position="33"/>
        <end position="61"/>
    </location>
</feature>
<evidence type="ECO:0000313" key="10">
    <source>
        <dbReference type="EMBL" id="MFC3531444.1"/>
    </source>
</evidence>
<keyword evidence="3 8" id="KW-0813">Transport</keyword>
<dbReference type="PANTHER" id="PTHR42929">
    <property type="entry name" value="INNER MEMBRANE ABC TRANSPORTER PERMEASE PROTEIN YDCU-RELATED-RELATED"/>
    <property type="match status" value="1"/>
</dbReference>
<feature type="transmembrane region" description="Helical" evidence="8">
    <location>
        <begin position="231"/>
        <end position="253"/>
    </location>
</feature>
<evidence type="ECO:0000313" key="11">
    <source>
        <dbReference type="Proteomes" id="UP001595741"/>
    </source>
</evidence>
<comment type="caution">
    <text evidence="10">The sequence shown here is derived from an EMBL/GenBank/DDBJ whole genome shotgun (WGS) entry which is preliminary data.</text>
</comment>
<comment type="subcellular location">
    <subcellularLocation>
        <location evidence="1 8">Cell membrane</location>
        <topology evidence="1 8">Multi-pass membrane protein</topology>
    </subcellularLocation>
</comment>
<evidence type="ECO:0000256" key="4">
    <source>
        <dbReference type="ARBA" id="ARBA00022475"/>
    </source>
</evidence>
<feature type="domain" description="ABC transmembrane type-1" evidence="9">
    <location>
        <begin position="91"/>
        <end position="305"/>
    </location>
</feature>
<evidence type="ECO:0000256" key="5">
    <source>
        <dbReference type="ARBA" id="ARBA00022692"/>
    </source>
</evidence>
<feature type="transmembrane region" description="Helical" evidence="8">
    <location>
        <begin position="159"/>
        <end position="180"/>
    </location>
</feature>
<proteinExistence type="inferred from homology"/>
<dbReference type="PANTHER" id="PTHR42929:SF1">
    <property type="entry name" value="INNER MEMBRANE ABC TRANSPORTER PERMEASE PROTEIN YDCU-RELATED"/>
    <property type="match status" value="1"/>
</dbReference>
<gene>
    <name evidence="10" type="ORF">ACFOLG_04535</name>
</gene>
<dbReference type="InterPro" id="IPR000515">
    <property type="entry name" value="MetI-like"/>
</dbReference>
<feature type="transmembrane region" description="Helical" evidence="8">
    <location>
        <begin position="95"/>
        <end position="115"/>
    </location>
</feature>
<keyword evidence="4" id="KW-1003">Cell membrane</keyword>
<keyword evidence="7 8" id="KW-0472">Membrane</keyword>
<keyword evidence="6 8" id="KW-1133">Transmembrane helix</keyword>
<evidence type="ECO:0000256" key="6">
    <source>
        <dbReference type="ARBA" id="ARBA00022989"/>
    </source>
</evidence>
<evidence type="ECO:0000256" key="1">
    <source>
        <dbReference type="ARBA" id="ARBA00004651"/>
    </source>
</evidence>
<keyword evidence="11" id="KW-1185">Reference proteome</keyword>
<evidence type="ECO:0000256" key="7">
    <source>
        <dbReference type="ARBA" id="ARBA00023136"/>
    </source>
</evidence>
<dbReference type="SUPFAM" id="SSF161098">
    <property type="entry name" value="MetI-like"/>
    <property type="match status" value="1"/>
</dbReference>
<comment type="similarity">
    <text evidence="2">Belongs to the binding-protein-dependent transport system permease family. CysTW subfamily.</text>
</comment>
<feature type="transmembrane region" description="Helical" evidence="8">
    <location>
        <begin position="192"/>
        <end position="211"/>
    </location>
</feature>
<keyword evidence="5 8" id="KW-0812">Transmembrane</keyword>
<dbReference type="InterPro" id="IPR035906">
    <property type="entry name" value="MetI-like_sf"/>
</dbReference>